<dbReference type="InterPro" id="IPR018252">
    <property type="entry name" value="Annexin_repeat_CS"/>
</dbReference>
<dbReference type="InterPro" id="IPR037104">
    <property type="entry name" value="Annexin_sf"/>
</dbReference>
<evidence type="ECO:0000256" key="2">
    <source>
        <dbReference type="ARBA" id="ARBA00022737"/>
    </source>
</evidence>
<dbReference type="SUPFAM" id="SSF47874">
    <property type="entry name" value="Annexin"/>
    <property type="match status" value="1"/>
</dbReference>
<dbReference type="PROSITE" id="PS51897">
    <property type="entry name" value="ANNEXIN_2"/>
    <property type="match status" value="2"/>
</dbReference>
<organism evidence="7 8">
    <name type="scientific">Ditylenchus dipsaci</name>
    <dbReference type="NCBI Taxonomy" id="166011"/>
    <lineage>
        <taxon>Eukaryota</taxon>
        <taxon>Metazoa</taxon>
        <taxon>Ecdysozoa</taxon>
        <taxon>Nematoda</taxon>
        <taxon>Chromadorea</taxon>
        <taxon>Rhabditida</taxon>
        <taxon>Tylenchina</taxon>
        <taxon>Tylenchomorpha</taxon>
        <taxon>Sphaerularioidea</taxon>
        <taxon>Anguinidae</taxon>
        <taxon>Anguininae</taxon>
        <taxon>Ditylenchus</taxon>
    </lineage>
</organism>
<dbReference type="GO" id="GO:0005509">
    <property type="term" value="F:calcium ion binding"/>
    <property type="evidence" value="ECO:0007669"/>
    <property type="project" value="InterPro"/>
</dbReference>
<dbReference type="FunFam" id="1.10.220.10:FF:000002">
    <property type="entry name" value="Annexin"/>
    <property type="match status" value="1"/>
</dbReference>
<dbReference type="PROSITE" id="PS00223">
    <property type="entry name" value="ANNEXIN_1"/>
    <property type="match status" value="1"/>
</dbReference>
<dbReference type="WBParaSite" id="jg16980">
    <property type="protein sequence ID" value="jg16980"/>
    <property type="gene ID" value="jg16980"/>
</dbReference>
<dbReference type="SMART" id="SM00335">
    <property type="entry name" value="ANX"/>
    <property type="match status" value="3"/>
</dbReference>
<evidence type="ECO:0000256" key="5">
    <source>
        <dbReference type="ARBA" id="ARBA00023302"/>
    </source>
</evidence>
<dbReference type="AlphaFoldDB" id="A0A915D9I0"/>
<dbReference type="Proteomes" id="UP000887574">
    <property type="component" value="Unplaced"/>
</dbReference>
<sequence length="193" mass="21680">MKGMGCDKQKVIRALTSCNNQQRQEIAKVYKVQYGSDLNSDLKKELSGDFENLVLALMTPPAQYDAQQLKKAFSGIGTKENILIEILTTRSNAQINELKHTYKQLFGKELEKELMSETSGDFQKVLVSLCDARSLYKAGTQKFGTDEGTFNSILASQNFNQLRLIFDEYKKTAGHTIEEAIQKSLAVILETLI</sequence>
<proteinExistence type="inferred from homology"/>
<dbReference type="GO" id="GO:0005634">
    <property type="term" value="C:nucleus"/>
    <property type="evidence" value="ECO:0007669"/>
    <property type="project" value="TreeGrafter"/>
</dbReference>
<dbReference type="GO" id="GO:0005737">
    <property type="term" value="C:cytoplasm"/>
    <property type="evidence" value="ECO:0007669"/>
    <property type="project" value="TreeGrafter"/>
</dbReference>
<comment type="domain">
    <text evidence="6">A pair of annexin repeats may form one binding site for calcium and phospholipid.</text>
</comment>
<dbReference type="PANTHER" id="PTHR10502">
    <property type="entry name" value="ANNEXIN"/>
    <property type="match status" value="1"/>
</dbReference>
<keyword evidence="5 6" id="KW-0111">Calcium/phospholipid-binding</keyword>
<name>A0A915D9I0_9BILA</name>
<dbReference type="PRINTS" id="PR00196">
    <property type="entry name" value="ANNEXIN"/>
</dbReference>
<keyword evidence="3 6" id="KW-0106">Calcium</keyword>
<dbReference type="GO" id="GO:0001786">
    <property type="term" value="F:phosphatidylserine binding"/>
    <property type="evidence" value="ECO:0007669"/>
    <property type="project" value="TreeGrafter"/>
</dbReference>
<evidence type="ECO:0000313" key="8">
    <source>
        <dbReference type="WBParaSite" id="jg16980"/>
    </source>
</evidence>
<evidence type="ECO:0000256" key="1">
    <source>
        <dbReference type="ARBA" id="ARBA00007831"/>
    </source>
</evidence>
<keyword evidence="2 6" id="KW-0677">Repeat</keyword>
<dbReference type="InterPro" id="IPR001464">
    <property type="entry name" value="Annexin"/>
</dbReference>
<evidence type="ECO:0000256" key="6">
    <source>
        <dbReference type="RuleBase" id="RU003540"/>
    </source>
</evidence>
<dbReference type="FunFam" id="1.10.220.10:FF:000005">
    <property type="entry name" value="Annexin"/>
    <property type="match status" value="1"/>
</dbReference>
<comment type="similarity">
    <text evidence="1 6">Belongs to the annexin family.</text>
</comment>
<dbReference type="Gene3D" id="1.10.220.10">
    <property type="entry name" value="Annexin"/>
    <property type="match status" value="3"/>
</dbReference>
<dbReference type="GO" id="GO:0005886">
    <property type="term" value="C:plasma membrane"/>
    <property type="evidence" value="ECO:0007669"/>
    <property type="project" value="TreeGrafter"/>
</dbReference>
<evidence type="ECO:0000313" key="7">
    <source>
        <dbReference type="Proteomes" id="UP000887574"/>
    </source>
</evidence>
<reference evidence="8" key="1">
    <citation type="submission" date="2022-11" db="UniProtKB">
        <authorList>
            <consortium name="WormBaseParasite"/>
        </authorList>
    </citation>
    <scope>IDENTIFICATION</scope>
</reference>
<dbReference type="GO" id="GO:0005544">
    <property type="term" value="F:calcium-dependent phospholipid binding"/>
    <property type="evidence" value="ECO:0007669"/>
    <property type="project" value="UniProtKB-KW"/>
</dbReference>
<dbReference type="GO" id="GO:0012506">
    <property type="term" value="C:vesicle membrane"/>
    <property type="evidence" value="ECO:0007669"/>
    <property type="project" value="TreeGrafter"/>
</dbReference>
<evidence type="ECO:0000256" key="4">
    <source>
        <dbReference type="ARBA" id="ARBA00023216"/>
    </source>
</evidence>
<evidence type="ECO:0000256" key="3">
    <source>
        <dbReference type="ARBA" id="ARBA00022837"/>
    </source>
</evidence>
<dbReference type="InterPro" id="IPR018502">
    <property type="entry name" value="Annexin_repeat"/>
</dbReference>
<dbReference type="Pfam" id="PF00191">
    <property type="entry name" value="Annexin"/>
    <property type="match status" value="3"/>
</dbReference>
<dbReference type="PANTHER" id="PTHR10502:SF102">
    <property type="entry name" value="ANNEXIN B11"/>
    <property type="match status" value="1"/>
</dbReference>
<dbReference type="FunFam" id="1.10.220.10:FF:000003">
    <property type="entry name" value="Annexin"/>
    <property type="match status" value="1"/>
</dbReference>
<keyword evidence="4 6" id="KW-0041">Annexin</keyword>
<accession>A0A915D9I0</accession>
<protein>
    <recommendedName>
        <fullName evidence="6">Annexin</fullName>
    </recommendedName>
</protein>
<keyword evidence="7" id="KW-1185">Reference proteome</keyword>